<accession>A0A5P2G166</accession>
<dbReference type="Pfam" id="PF20329">
    <property type="entry name" value="DUF6624"/>
    <property type="match status" value="1"/>
</dbReference>
<dbReference type="OrthoDB" id="1164858at2"/>
<keyword evidence="2" id="KW-1185">Reference proteome</keyword>
<dbReference type="Proteomes" id="UP000292424">
    <property type="component" value="Chromosome"/>
</dbReference>
<dbReference type="RefSeq" id="WP_131328455.1">
    <property type="nucleotide sequence ID" value="NZ_CP044016.1"/>
</dbReference>
<dbReference type="AlphaFoldDB" id="A0A5P2G166"/>
<gene>
    <name evidence="1" type="ORF">E0W69_002435</name>
</gene>
<reference evidence="1 2" key="1">
    <citation type="submission" date="2019-09" db="EMBL/GenBank/DDBJ databases">
        <title>Complete genome sequence of Arachidicoccus sp. B3-10 isolated from apple orchard soil.</title>
        <authorList>
            <person name="Kim H.S."/>
            <person name="Han K.-I."/>
            <person name="Suh M.K."/>
            <person name="Lee K.C."/>
            <person name="Eom M.K."/>
            <person name="Kim J.-S."/>
            <person name="Kang S.W."/>
            <person name="Sin Y."/>
            <person name="Lee J.-S."/>
        </authorList>
    </citation>
    <scope>NUCLEOTIDE SEQUENCE [LARGE SCALE GENOMIC DNA]</scope>
    <source>
        <strain evidence="1 2">B3-10</strain>
    </source>
</reference>
<proteinExistence type="predicted"/>
<evidence type="ECO:0000313" key="2">
    <source>
        <dbReference type="Proteomes" id="UP000292424"/>
    </source>
</evidence>
<dbReference type="KEGG" id="arac:E0W69_002435"/>
<dbReference type="InterPro" id="IPR046732">
    <property type="entry name" value="DUF6624"/>
</dbReference>
<evidence type="ECO:0000313" key="1">
    <source>
        <dbReference type="EMBL" id="QES87570.1"/>
    </source>
</evidence>
<organism evidence="1 2">
    <name type="scientific">Rhizosphaericola mali</name>
    <dbReference type="NCBI Taxonomy" id="2545455"/>
    <lineage>
        <taxon>Bacteria</taxon>
        <taxon>Pseudomonadati</taxon>
        <taxon>Bacteroidota</taxon>
        <taxon>Chitinophagia</taxon>
        <taxon>Chitinophagales</taxon>
        <taxon>Chitinophagaceae</taxon>
        <taxon>Rhizosphaericola</taxon>
    </lineage>
</organism>
<dbReference type="EMBL" id="CP044016">
    <property type="protein sequence ID" value="QES87570.1"/>
    <property type="molecule type" value="Genomic_DNA"/>
</dbReference>
<protein>
    <submittedName>
        <fullName evidence="1">Uncharacterized protein</fullName>
    </submittedName>
</protein>
<sequence length="207" mass="23889">MNWKYHLFLFITITYIVNKAQAQNDSIKTDIFLNMQIDSAFKFDQDDRAKIQHILSKFGIQSKEAQHIFDQTALHDSSNIVAISNILDKYGWPDSSSIGTDRSIAIWAILQHADSAIQEKYFPIMQLAVKQKKLAPRYLALTEDRRLVRQGKPQIYGSQLQIDQQTGKRTFFPIIDPKNINKRRRSVGLDTIEEYAKSLNVPYPNSN</sequence>
<name>A0A5P2G166_9BACT</name>